<feature type="compositionally biased region" description="Polar residues" evidence="1">
    <location>
        <begin position="244"/>
        <end position="256"/>
    </location>
</feature>
<feature type="region of interest" description="Disordered" evidence="1">
    <location>
        <begin position="31"/>
        <end position="80"/>
    </location>
</feature>
<reference evidence="2 3" key="1">
    <citation type="submission" date="2013-05" db="EMBL/GenBank/DDBJ databases">
        <title>Drechslerella stenobrocha genome reveals carnivorous origination and mechanical trapping mechanism of predatory fungi.</title>
        <authorList>
            <person name="Liu X."/>
            <person name="Zhang W."/>
            <person name="Liu K."/>
        </authorList>
    </citation>
    <scope>NUCLEOTIDE SEQUENCE [LARGE SCALE GENOMIC DNA]</scope>
    <source>
        <strain evidence="2 3">248</strain>
    </source>
</reference>
<feature type="region of interest" description="Disordered" evidence="1">
    <location>
        <begin position="412"/>
        <end position="434"/>
    </location>
</feature>
<feature type="compositionally biased region" description="Polar residues" evidence="1">
    <location>
        <begin position="116"/>
        <end position="132"/>
    </location>
</feature>
<feature type="region of interest" description="Disordered" evidence="1">
    <location>
        <begin position="238"/>
        <end position="398"/>
    </location>
</feature>
<accession>W7IER2</accession>
<name>W7IER2_9PEZI</name>
<dbReference type="EMBL" id="KI966410">
    <property type="protein sequence ID" value="EWC47475.1"/>
    <property type="molecule type" value="Genomic_DNA"/>
</dbReference>
<evidence type="ECO:0000313" key="3">
    <source>
        <dbReference type="Proteomes" id="UP000024837"/>
    </source>
</evidence>
<evidence type="ECO:0000256" key="1">
    <source>
        <dbReference type="SAM" id="MobiDB-lite"/>
    </source>
</evidence>
<feature type="compositionally biased region" description="Low complexity" evidence="1">
    <location>
        <begin position="667"/>
        <end position="692"/>
    </location>
</feature>
<feature type="region of interest" description="Disordered" evidence="1">
    <location>
        <begin position="191"/>
        <end position="214"/>
    </location>
</feature>
<proteinExistence type="predicted"/>
<dbReference type="AlphaFoldDB" id="W7IER2"/>
<feature type="compositionally biased region" description="Polar residues" evidence="1">
    <location>
        <begin position="346"/>
        <end position="365"/>
    </location>
</feature>
<organism evidence="2 3">
    <name type="scientific">Drechslerella stenobrocha 248</name>
    <dbReference type="NCBI Taxonomy" id="1043628"/>
    <lineage>
        <taxon>Eukaryota</taxon>
        <taxon>Fungi</taxon>
        <taxon>Dikarya</taxon>
        <taxon>Ascomycota</taxon>
        <taxon>Pezizomycotina</taxon>
        <taxon>Orbiliomycetes</taxon>
        <taxon>Orbiliales</taxon>
        <taxon>Orbiliaceae</taxon>
        <taxon>Drechslerella</taxon>
    </lineage>
</organism>
<feature type="region of interest" description="Disordered" evidence="1">
    <location>
        <begin position="799"/>
        <end position="880"/>
    </location>
</feature>
<dbReference type="HOGENOM" id="CLU_319342_0_0_1"/>
<feature type="compositionally biased region" description="Pro residues" evidence="1">
    <location>
        <begin position="312"/>
        <end position="333"/>
    </location>
</feature>
<feature type="compositionally biased region" description="Polar residues" evidence="1">
    <location>
        <begin position="281"/>
        <end position="296"/>
    </location>
</feature>
<keyword evidence="3" id="KW-1185">Reference proteome</keyword>
<protein>
    <submittedName>
        <fullName evidence="2">Uncharacterized protein</fullName>
    </submittedName>
</protein>
<feature type="region of interest" description="Disordered" evidence="1">
    <location>
        <begin position="664"/>
        <end position="694"/>
    </location>
</feature>
<feature type="compositionally biased region" description="Polar residues" evidence="1">
    <location>
        <begin position="384"/>
        <end position="395"/>
    </location>
</feature>
<feature type="region of interest" description="Disordered" evidence="1">
    <location>
        <begin position="116"/>
        <end position="154"/>
    </location>
</feature>
<feature type="compositionally biased region" description="Polar residues" evidence="1">
    <location>
        <begin position="416"/>
        <end position="426"/>
    </location>
</feature>
<feature type="compositionally biased region" description="Polar residues" evidence="1">
    <location>
        <begin position="193"/>
        <end position="210"/>
    </location>
</feature>
<feature type="compositionally biased region" description="Polar residues" evidence="1">
    <location>
        <begin position="62"/>
        <end position="77"/>
    </location>
</feature>
<dbReference type="OrthoDB" id="5418977at2759"/>
<dbReference type="Proteomes" id="UP000024837">
    <property type="component" value="Unassembled WGS sequence"/>
</dbReference>
<gene>
    <name evidence="2" type="ORF">DRE_00443</name>
</gene>
<sequence>MPTRPPTLELRNPPLNHRPSLPIELRALASSNLPVSGLTRPKTAYGPTGPSQYSLVPVNGRGAQQGSTRTSNTQSPQPRERAYTLQALESPPRAASLARPIDAASTHPLCCSATNNEQRVSQTSRRNANSTRVSKRGIPEETEFGPRDKGTSPNFPTILIPTNWSAQGATRHGLSRAASYNSLREDASGIPTVWTNGDQQSPKASPTGAQSAHMESYALPSRQSSKNMGDTVQMVIPESPVDGTMNSVSTTNSSILDSFKRRSRSPQPIPDKSPLRGATPSKRSPSIRATGNNSSEIPIKVRRRDTGYRPNRAPPHSPPPSLPPLIATPPIPRSPGARAPGAITRAPSSSMLQGPRNTMGVTDQDTLPIDTEDGTDINRPFSYVTGTTRPSTMNMNEGMESRFSFSPVDEKLDSIPASSTRDSSLSPHEGSHDTFGKATAEEAVDSFFLATQNGMETARPSLEEIEETEPQLARYVSITSTSGSCRTTIDFKPSAESLHSRMLSKSTIRTMDMHLEGEEAAQEGTCTDIEDATASSLLSRPNSSASVAQRGRPRPLYGIVDSADTDSEGIGSAYSPTLSMLNFYSSSSAARYSIATGPPSTRSSLAARRNSYVPNISIPKPQLYIHANAQLEIPHREVNHTVATIGADGNALLSTETGTLATTGNGSISSATSPASFTTAGSSSSSSASSSSPGLNAAINVGAPVPMNTAIPIPTPQIYSESAEDLSPDMLQMQMHRQPSYLAFPKRHYGDLESSSPSPGFKPAMSMTDLAIHESEISSGMLNTYIVADANVGSGMGINTNNRSVSEGTQSTLDNSSFRDLDMKSNSGLLDSSDEVASAMGSSGYSDASGEFDLEIGGGGGGGSDMEDAKPADNAARRKKNRAIVFGANGDMDRIAFEDGRGRLRERRLV</sequence>
<feature type="compositionally biased region" description="Polar residues" evidence="1">
    <location>
        <begin position="799"/>
        <end position="816"/>
    </location>
</feature>
<evidence type="ECO:0000313" key="2">
    <source>
        <dbReference type="EMBL" id="EWC47475.1"/>
    </source>
</evidence>